<accession>A0A3M7QVG0</accession>
<comment type="caution">
    <text evidence="1">The sequence shown here is derived from an EMBL/GenBank/DDBJ whole genome shotgun (WGS) entry which is preliminary data.</text>
</comment>
<evidence type="ECO:0000313" key="2">
    <source>
        <dbReference type="Proteomes" id="UP000276133"/>
    </source>
</evidence>
<protein>
    <submittedName>
        <fullName evidence="1">Uncharacterized protein</fullName>
    </submittedName>
</protein>
<proteinExistence type="predicted"/>
<evidence type="ECO:0000313" key="1">
    <source>
        <dbReference type="EMBL" id="RNA15367.1"/>
    </source>
</evidence>
<organism evidence="1 2">
    <name type="scientific">Brachionus plicatilis</name>
    <name type="common">Marine rotifer</name>
    <name type="synonym">Brachionus muelleri</name>
    <dbReference type="NCBI Taxonomy" id="10195"/>
    <lineage>
        <taxon>Eukaryota</taxon>
        <taxon>Metazoa</taxon>
        <taxon>Spiralia</taxon>
        <taxon>Gnathifera</taxon>
        <taxon>Rotifera</taxon>
        <taxon>Eurotatoria</taxon>
        <taxon>Monogononta</taxon>
        <taxon>Pseudotrocha</taxon>
        <taxon>Ploima</taxon>
        <taxon>Brachionidae</taxon>
        <taxon>Brachionus</taxon>
    </lineage>
</organism>
<dbReference type="EMBL" id="REGN01004971">
    <property type="protein sequence ID" value="RNA15367.1"/>
    <property type="molecule type" value="Genomic_DNA"/>
</dbReference>
<keyword evidence="2" id="KW-1185">Reference proteome</keyword>
<sequence length="129" mass="15323">MRQLFTLTKLTILFINSFGYQNTHHKLIENALTLKYKNLDDRTLIAANYTIQAQNKFLQEIAIFFLKRKLVQNLRKSDLMKILSLDFRDLSQEIKQFNLVNSLLNGIRNYNNNVVTCQDFGLNRFKKKY</sequence>
<dbReference type="AlphaFoldDB" id="A0A3M7QVG0"/>
<dbReference type="Proteomes" id="UP000276133">
    <property type="component" value="Unassembled WGS sequence"/>
</dbReference>
<gene>
    <name evidence="1" type="ORF">BpHYR1_025027</name>
</gene>
<name>A0A3M7QVG0_BRAPC</name>
<reference evidence="1 2" key="1">
    <citation type="journal article" date="2018" name="Sci. Rep.">
        <title>Genomic signatures of local adaptation to the degree of environmental predictability in rotifers.</title>
        <authorList>
            <person name="Franch-Gras L."/>
            <person name="Hahn C."/>
            <person name="Garcia-Roger E.M."/>
            <person name="Carmona M.J."/>
            <person name="Serra M."/>
            <person name="Gomez A."/>
        </authorList>
    </citation>
    <scope>NUCLEOTIDE SEQUENCE [LARGE SCALE GENOMIC DNA]</scope>
    <source>
        <strain evidence="1">HYR1</strain>
    </source>
</reference>